<name>A0AAF3ECP5_9BILA</name>
<dbReference type="AlphaFoldDB" id="A0AAF3ECP5"/>
<reference evidence="2" key="1">
    <citation type="submission" date="2024-02" db="UniProtKB">
        <authorList>
            <consortium name="WormBaseParasite"/>
        </authorList>
    </citation>
    <scope>IDENTIFICATION</scope>
</reference>
<evidence type="ECO:0000313" key="1">
    <source>
        <dbReference type="Proteomes" id="UP000887575"/>
    </source>
</evidence>
<sequence length="94" mass="11264">MRNEYTVCQINVELHGPLKNYGVDGKYFDKIMLASLNSSFLPLDIEMPYIHHQIFYLNWRNRDCVQNIILSANEMRISFTAQIIPSRRRRFREL</sequence>
<organism evidence="1 2">
    <name type="scientific">Mesorhabditis belari</name>
    <dbReference type="NCBI Taxonomy" id="2138241"/>
    <lineage>
        <taxon>Eukaryota</taxon>
        <taxon>Metazoa</taxon>
        <taxon>Ecdysozoa</taxon>
        <taxon>Nematoda</taxon>
        <taxon>Chromadorea</taxon>
        <taxon>Rhabditida</taxon>
        <taxon>Rhabditina</taxon>
        <taxon>Rhabditomorpha</taxon>
        <taxon>Rhabditoidea</taxon>
        <taxon>Rhabditidae</taxon>
        <taxon>Mesorhabditinae</taxon>
        <taxon>Mesorhabditis</taxon>
    </lineage>
</organism>
<keyword evidence="1" id="KW-1185">Reference proteome</keyword>
<proteinExistence type="predicted"/>
<dbReference type="WBParaSite" id="MBELARI_LOCUS1173">
    <property type="protein sequence ID" value="MBELARI_LOCUS1173"/>
    <property type="gene ID" value="MBELARI_LOCUS1173"/>
</dbReference>
<accession>A0AAF3ECP5</accession>
<dbReference type="Proteomes" id="UP000887575">
    <property type="component" value="Unassembled WGS sequence"/>
</dbReference>
<protein>
    <submittedName>
        <fullName evidence="2">Uncharacterized protein</fullName>
    </submittedName>
</protein>
<evidence type="ECO:0000313" key="2">
    <source>
        <dbReference type="WBParaSite" id="MBELARI_LOCUS1173"/>
    </source>
</evidence>